<dbReference type="AlphaFoldDB" id="A0A6G0VYP9"/>
<dbReference type="Gene3D" id="1.10.10.60">
    <property type="entry name" value="Homeodomain-like"/>
    <property type="match status" value="1"/>
</dbReference>
<reference evidence="6 7" key="1">
    <citation type="submission" date="2019-08" db="EMBL/GenBank/DDBJ databases">
        <title>Whole genome of Aphis craccivora.</title>
        <authorList>
            <person name="Voronova N.V."/>
            <person name="Shulinski R.S."/>
            <person name="Bandarenka Y.V."/>
            <person name="Zhorov D.G."/>
            <person name="Warner D."/>
        </authorList>
    </citation>
    <scope>NUCLEOTIDE SEQUENCE [LARGE SCALE GENOMIC DNA]</scope>
    <source>
        <strain evidence="6">180601</strain>
        <tissue evidence="6">Whole Body</tissue>
    </source>
</reference>
<dbReference type="Proteomes" id="UP000478052">
    <property type="component" value="Unassembled WGS sequence"/>
</dbReference>
<evidence type="ECO:0000256" key="2">
    <source>
        <dbReference type="ARBA" id="ARBA00023125"/>
    </source>
</evidence>
<feature type="non-terminal residue" evidence="6">
    <location>
        <position position="829"/>
    </location>
</feature>
<dbReference type="Pfam" id="PF03221">
    <property type="entry name" value="HTH_Tnp_Tc5"/>
    <property type="match status" value="1"/>
</dbReference>
<dbReference type="EMBL" id="VUJU01011194">
    <property type="protein sequence ID" value="KAF0711636.1"/>
    <property type="molecule type" value="Genomic_DNA"/>
</dbReference>
<dbReference type="InterPro" id="IPR007889">
    <property type="entry name" value="HTH_Psq"/>
</dbReference>
<dbReference type="GO" id="GO:0003677">
    <property type="term" value="F:DNA binding"/>
    <property type="evidence" value="ECO:0007669"/>
    <property type="project" value="UniProtKB-KW"/>
</dbReference>
<organism evidence="6 7">
    <name type="scientific">Aphis craccivora</name>
    <name type="common">Cowpea aphid</name>
    <dbReference type="NCBI Taxonomy" id="307492"/>
    <lineage>
        <taxon>Eukaryota</taxon>
        <taxon>Metazoa</taxon>
        <taxon>Ecdysozoa</taxon>
        <taxon>Arthropoda</taxon>
        <taxon>Hexapoda</taxon>
        <taxon>Insecta</taxon>
        <taxon>Pterygota</taxon>
        <taxon>Neoptera</taxon>
        <taxon>Paraneoptera</taxon>
        <taxon>Hemiptera</taxon>
        <taxon>Sternorrhyncha</taxon>
        <taxon>Aphidomorpha</taxon>
        <taxon>Aphidoidea</taxon>
        <taxon>Aphididae</taxon>
        <taxon>Aphidini</taxon>
        <taxon>Aphis</taxon>
        <taxon>Aphis</taxon>
    </lineage>
</organism>
<dbReference type="InterPro" id="IPR004875">
    <property type="entry name" value="DDE_SF_endonuclease_dom"/>
</dbReference>
<evidence type="ECO:0000313" key="7">
    <source>
        <dbReference type="Proteomes" id="UP000478052"/>
    </source>
</evidence>
<gene>
    <name evidence="6" type="ORF">FWK35_00037074</name>
</gene>
<dbReference type="InterPro" id="IPR036397">
    <property type="entry name" value="RNaseH_sf"/>
</dbReference>
<keyword evidence="4" id="KW-0175">Coiled coil</keyword>
<dbReference type="Pfam" id="PF03184">
    <property type="entry name" value="DDE_1"/>
    <property type="match status" value="1"/>
</dbReference>
<dbReference type="InterPro" id="IPR009057">
    <property type="entry name" value="Homeodomain-like_sf"/>
</dbReference>
<name>A0A6G0VYP9_APHCR</name>
<keyword evidence="2" id="KW-0238">DNA-binding</keyword>
<evidence type="ECO:0000256" key="3">
    <source>
        <dbReference type="ARBA" id="ARBA00023242"/>
    </source>
</evidence>
<dbReference type="OrthoDB" id="6614027at2759"/>
<comment type="caution">
    <text evidence="6">The sequence shown here is derived from an EMBL/GenBank/DDBJ whole genome shotgun (WGS) entry which is preliminary data.</text>
</comment>
<dbReference type="InterPro" id="IPR050863">
    <property type="entry name" value="CenT-Element_Derived"/>
</dbReference>
<dbReference type="PROSITE" id="PS51253">
    <property type="entry name" value="HTH_CENPB"/>
    <property type="match status" value="1"/>
</dbReference>
<sequence length="829" mass="95433">MANKFKYSEEQMRLALEDVTSKRLSLNKASTKYNIPKSTLSMKLSGKTPLLRKMGPCSFLSDEEENRIKAWILNNATLGFPLKEEDVKDSVQKVIKDFPRTTPFKDSRPGEKWMKLFLKRNSEIAKRNTEVISKARAAVTEEKIRDWFQELDNFLMNQNCRDVLDDPSRIFNCDETGLQTCPKSGRVLGPRSIKDFYEIAQGHEKECITVLCIYSADGTVPPPMVVYPYKRIPTSLMATFPNNWMIGRSDSGWMVSSTFFEFISNGFITWLLKNKVKFPVILFVDGHKSHLSLELADFCAQNQIILYCLPPNSTHIMQPCDVAIFKPLKSSWKNVVAKNKRSGNSITKNNFVNHFQEAFDSVQTSSIVNGFRKCGLYPFDPNAVDFSKCISYRRNILFPTTNNDPSSQITIQATSEEYKAALKVLENYIGRPNTEVFEKKLQDPLLEVEKWPSLFDFWVKTKKNTENLNIEDMPVEIAFDYNDNQLYEYDFDFLENHNIILESEQPSAGSTYTENNNSLTTEDVEITLDKVFKENETANIIFETENMYETVNETECTVDDNVTSKTEYKTGSIILETVNETENNMNETALCDIETKNKIDCNVKETDSIILETVNETENNMNETALCDIETKNKIDCNVKETDSIISKEVMEINIVDKCISETSKIASSVNKSNLNPTTIEESWSKHLFWPKPDTKKKLNRSQVKLPFAVTAIKWREYHANKEQEKLRKEEELTQKRKRREEIKKEKCLKVSKKPTKKQKQEPRKSKFKPVLSISMESEDDATCIYCKEPYTLSKSGEPWIKCCGCAEWAHELCADSENTVAYICDFCR</sequence>
<proteinExistence type="predicted"/>
<dbReference type="PANTHER" id="PTHR19303:SF74">
    <property type="entry name" value="POGO TRANSPOSABLE ELEMENT WITH KRAB DOMAIN"/>
    <property type="match status" value="1"/>
</dbReference>
<protein>
    <recommendedName>
        <fullName evidence="5">HTH CENPB-type domain-containing protein</fullName>
    </recommendedName>
</protein>
<dbReference type="InterPro" id="IPR006600">
    <property type="entry name" value="HTH_CenpB_DNA-bd_dom"/>
</dbReference>
<keyword evidence="7" id="KW-1185">Reference proteome</keyword>
<dbReference type="SUPFAM" id="SSF57903">
    <property type="entry name" value="FYVE/PHD zinc finger"/>
    <property type="match status" value="1"/>
</dbReference>
<dbReference type="GO" id="GO:0005634">
    <property type="term" value="C:nucleus"/>
    <property type="evidence" value="ECO:0007669"/>
    <property type="project" value="UniProtKB-SubCell"/>
</dbReference>
<comment type="subcellular location">
    <subcellularLocation>
        <location evidence="1">Nucleus</location>
    </subcellularLocation>
</comment>
<evidence type="ECO:0000259" key="5">
    <source>
        <dbReference type="PROSITE" id="PS51253"/>
    </source>
</evidence>
<evidence type="ECO:0000313" key="6">
    <source>
        <dbReference type="EMBL" id="KAF0711636.1"/>
    </source>
</evidence>
<evidence type="ECO:0000256" key="4">
    <source>
        <dbReference type="SAM" id="Coils"/>
    </source>
</evidence>
<feature type="coiled-coil region" evidence="4">
    <location>
        <begin position="719"/>
        <end position="746"/>
    </location>
</feature>
<dbReference type="InterPro" id="IPR011011">
    <property type="entry name" value="Znf_FYVE_PHD"/>
</dbReference>
<dbReference type="Pfam" id="PF05225">
    <property type="entry name" value="HTH_psq"/>
    <property type="match status" value="1"/>
</dbReference>
<dbReference type="SUPFAM" id="SSF46689">
    <property type="entry name" value="Homeodomain-like"/>
    <property type="match status" value="1"/>
</dbReference>
<dbReference type="Gene3D" id="3.30.420.10">
    <property type="entry name" value="Ribonuclease H-like superfamily/Ribonuclease H"/>
    <property type="match status" value="1"/>
</dbReference>
<feature type="domain" description="HTH CENPB-type" evidence="5">
    <location>
        <begin position="52"/>
        <end position="127"/>
    </location>
</feature>
<accession>A0A6G0VYP9</accession>
<evidence type="ECO:0000256" key="1">
    <source>
        <dbReference type="ARBA" id="ARBA00004123"/>
    </source>
</evidence>
<keyword evidence="3" id="KW-0539">Nucleus</keyword>
<dbReference type="PANTHER" id="PTHR19303">
    <property type="entry name" value="TRANSPOSON"/>
    <property type="match status" value="1"/>
</dbReference>